<evidence type="ECO:0000313" key="2">
    <source>
        <dbReference type="Proteomes" id="UP000779508"/>
    </source>
</evidence>
<dbReference type="RefSeq" id="WP_216415490.1">
    <property type="nucleotide sequence ID" value="NZ_JAHLQK010000002.1"/>
</dbReference>
<sequence>MDIALIGVPITYGCSLNGAQYRPSKLRQNKIIDLIKENGHTAYDLGNVPVPVVPKEEKYNGHENIKHLHPVTEINTNLAHKVYCSLVAASSVILCSSYTFFIRVP</sequence>
<reference evidence="1 2" key="1">
    <citation type="submission" date="2021-06" db="EMBL/GenBank/DDBJ databases">
        <authorList>
            <person name="Sun Q."/>
            <person name="Li D."/>
        </authorList>
    </citation>
    <scope>NUCLEOTIDE SEQUENCE [LARGE SCALE GENOMIC DNA]</scope>
    <source>
        <strain evidence="1 2">MSJ-5</strain>
    </source>
</reference>
<dbReference type="EMBL" id="JAHLQK010000002">
    <property type="protein sequence ID" value="MBU5676006.1"/>
    <property type="molecule type" value="Genomic_DNA"/>
</dbReference>
<evidence type="ECO:0008006" key="3">
    <source>
        <dbReference type="Google" id="ProtNLM"/>
    </source>
</evidence>
<comment type="caution">
    <text evidence="1">The sequence shown here is derived from an EMBL/GenBank/DDBJ whole genome shotgun (WGS) entry which is preliminary data.</text>
</comment>
<name>A0ABS6G3R5_9FIRM</name>
<protein>
    <recommendedName>
        <fullName evidence="3">Arginase family protein</fullName>
    </recommendedName>
</protein>
<dbReference type="Proteomes" id="UP000779508">
    <property type="component" value="Unassembled WGS sequence"/>
</dbReference>
<keyword evidence="2" id="KW-1185">Reference proteome</keyword>
<organism evidence="1 2">
    <name type="scientific">Alkaliphilus flagellatus</name>
    <dbReference type="NCBI Taxonomy" id="2841507"/>
    <lineage>
        <taxon>Bacteria</taxon>
        <taxon>Bacillati</taxon>
        <taxon>Bacillota</taxon>
        <taxon>Clostridia</taxon>
        <taxon>Peptostreptococcales</taxon>
        <taxon>Natronincolaceae</taxon>
        <taxon>Alkaliphilus</taxon>
    </lineage>
</organism>
<accession>A0ABS6G3R5</accession>
<proteinExistence type="predicted"/>
<evidence type="ECO:0000313" key="1">
    <source>
        <dbReference type="EMBL" id="MBU5676006.1"/>
    </source>
</evidence>
<gene>
    <name evidence="1" type="ORF">KQI88_06225</name>
</gene>